<dbReference type="InterPro" id="IPR006311">
    <property type="entry name" value="TAT_signal"/>
</dbReference>
<evidence type="ECO:0000256" key="2">
    <source>
        <dbReference type="SAM" id="SignalP"/>
    </source>
</evidence>
<reference evidence="3" key="1">
    <citation type="submission" date="2023-05" db="EMBL/GenBank/DDBJ databases">
        <title>[olsenella] sp. nov., isolated from a pig farm feces dump.</title>
        <authorList>
            <person name="Chang Y.-H."/>
        </authorList>
    </citation>
    <scope>NUCLEOTIDE SEQUENCE</scope>
    <source>
        <strain evidence="3">YH-ols2217</strain>
    </source>
</reference>
<evidence type="ECO:0008006" key="5">
    <source>
        <dbReference type="Google" id="ProtNLM"/>
    </source>
</evidence>
<accession>A0ABT6ZHX6</accession>
<proteinExistence type="predicted"/>
<name>A0ABT6ZHX6_9ACTN</name>
<dbReference type="PROSITE" id="PS51318">
    <property type="entry name" value="TAT"/>
    <property type="match status" value="1"/>
</dbReference>
<gene>
    <name evidence="3" type="ORF">QJ043_00955</name>
</gene>
<dbReference type="RefSeq" id="WP_283712299.1">
    <property type="nucleotide sequence ID" value="NZ_JASJEW010000001.1"/>
</dbReference>
<evidence type="ECO:0000313" key="3">
    <source>
        <dbReference type="EMBL" id="MDJ1128656.1"/>
    </source>
</evidence>
<feature type="chain" id="PRO_5046390672" description="Tat pathway signal sequence domain protein" evidence="2">
    <location>
        <begin position="29"/>
        <end position="286"/>
    </location>
</feature>
<keyword evidence="2" id="KW-0732">Signal</keyword>
<feature type="signal peptide" evidence="2">
    <location>
        <begin position="1"/>
        <end position="28"/>
    </location>
</feature>
<dbReference type="Proteomes" id="UP001431693">
    <property type="component" value="Unassembled WGS sequence"/>
</dbReference>
<protein>
    <recommendedName>
        <fullName evidence="5">Tat pathway signal sequence domain protein</fullName>
    </recommendedName>
</protein>
<feature type="region of interest" description="Disordered" evidence="1">
    <location>
        <begin position="34"/>
        <end position="62"/>
    </location>
</feature>
<dbReference type="EMBL" id="JASJEX010000001">
    <property type="protein sequence ID" value="MDJ1128656.1"/>
    <property type="molecule type" value="Genomic_DNA"/>
</dbReference>
<evidence type="ECO:0000256" key="1">
    <source>
        <dbReference type="SAM" id="MobiDB-lite"/>
    </source>
</evidence>
<comment type="caution">
    <text evidence="3">The sequence shown here is derived from an EMBL/GenBank/DDBJ whole genome shotgun (WGS) entry which is preliminary data.</text>
</comment>
<organism evidence="3 4">
    <name type="scientific">Kribbibacterium absianum</name>
    <dbReference type="NCBI Taxonomy" id="3044210"/>
    <lineage>
        <taxon>Bacteria</taxon>
        <taxon>Bacillati</taxon>
        <taxon>Actinomycetota</taxon>
        <taxon>Coriobacteriia</taxon>
        <taxon>Coriobacteriales</taxon>
        <taxon>Kribbibacteriaceae</taxon>
        <taxon>Kribbibacterium</taxon>
    </lineage>
</organism>
<keyword evidence="4" id="KW-1185">Reference proteome</keyword>
<dbReference type="PROSITE" id="PS51257">
    <property type="entry name" value="PROKAR_LIPOPROTEIN"/>
    <property type="match status" value="1"/>
</dbReference>
<sequence>MKRFNERPMSRRAFVGCAGLLALGLAGCGGSGGAGSGAEGTHTSAESAKPAPVDEAPKTSSDPKVQYIKNYKGQNCANVGYGALNGWRMDRLGAGYVRLVFVEPSGVFVDPEDEEQLKEYVVFDQSLPMNTQVDFVMEKRENGDDYDNLVDWQSHSEVVLAVKKVGERDPQPVDMTQIKAFPDKFTAYVRDYVGRNLAECGYVALNGNIMDMYGPGYLELRTATEDGSYVDPEDTDAIVQYVVVSQDVAPNTEFTMQPTTATNGEVYDMVSSQSLEAVTLSLRRLA</sequence>
<evidence type="ECO:0000313" key="4">
    <source>
        <dbReference type="Proteomes" id="UP001431693"/>
    </source>
</evidence>